<dbReference type="PANTHER" id="PTHR30026">
    <property type="entry name" value="OUTER MEMBRANE PROTEIN TOLC"/>
    <property type="match status" value="1"/>
</dbReference>
<keyword evidence="4" id="KW-1134">Transmembrane beta strand</keyword>
<name>A0A4Q0YIK2_9GAMM</name>
<evidence type="ECO:0000256" key="8">
    <source>
        <dbReference type="SAM" id="SignalP"/>
    </source>
</evidence>
<dbReference type="InterPro" id="IPR058622">
    <property type="entry name" value="TolC"/>
</dbReference>
<keyword evidence="6" id="KW-0472">Membrane</keyword>
<keyword evidence="10" id="KW-1185">Reference proteome</keyword>
<evidence type="ECO:0000313" key="9">
    <source>
        <dbReference type="EMBL" id="RXJ70536.1"/>
    </source>
</evidence>
<dbReference type="Pfam" id="PF02321">
    <property type="entry name" value="OEP"/>
    <property type="match status" value="2"/>
</dbReference>
<keyword evidence="7" id="KW-0998">Cell outer membrane</keyword>
<keyword evidence="3" id="KW-0813">Transport</keyword>
<dbReference type="Proteomes" id="UP000290287">
    <property type="component" value="Unassembled WGS sequence"/>
</dbReference>
<proteinExistence type="inferred from homology"/>
<comment type="similarity">
    <text evidence="2">Belongs to the outer membrane factor (OMF) (TC 1.B.17) family.</text>
</comment>
<feature type="signal peptide" evidence="8">
    <location>
        <begin position="1"/>
        <end position="22"/>
    </location>
</feature>
<evidence type="ECO:0000256" key="3">
    <source>
        <dbReference type="ARBA" id="ARBA00022448"/>
    </source>
</evidence>
<evidence type="ECO:0000256" key="6">
    <source>
        <dbReference type="ARBA" id="ARBA00023136"/>
    </source>
</evidence>
<dbReference type="InterPro" id="IPR051906">
    <property type="entry name" value="TolC-like"/>
</dbReference>
<evidence type="ECO:0000256" key="5">
    <source>
        <dbReference type="ARBA" id="ARBA00022692"/>
    </source>
</evidence>
<comment type="subcellular location">
    <subcellularLocation>
        <location evidence="1">Cell outer membrane</location>
    </subcellularLocation>
</comment>
<evidence type="ECO:0000256" key="1">
    <source>
        <dbReference type="ARBA" id="ARBA00004442"/>
    </source>
</evidence>
<dbReference type="GO" id="GO:0015562">
    <property type="term" value="F:efflux transmembrane transporter activity"/>
    <property type="evidence" value="ECO:0007669"/>
    <property type="project" value="InterPro"/>
</dbReference>
<dbReference type="InterPro" id="IPR010130">
    <property type="entry name" value="T1SS_OMP_TolC"/>
</dbReference>
<accession>A0A4Q0YIK2</accession>
<dbReference type="GO" id="GO:1990281">
    <property type="term" value="C:efflux pump complex"/>
    <property type="evidence" value="ECO:0007669"/>
    <property type="project" value="TreeGrafter"/>
</dbReference>
<dbReference type="PANTHER" id="PTHR30026:SF20">
    <property type="entry name" value="OUTER MEMBRANE PROTEIN TOLC"/>
    <property type="match status" value="1"/>
</dbReference>
<dbReference type="SUPFAM" id="SSF56954">
    <property type="entry name" value="Outer membrane efflux proteins (OEP)"/>
    <property type="match status" value="1"/>
</dbReference>
<dbReference type="AlphaFoldDB" id="A0A4Q0YIK2"/>
<gene>
    <name evidence="9" type="ORF">CS022_22900</name>
</gene>
<dbReference type="OrthoDB" id="9813458at2"/>
<keyword evidence="5" id="KW-0812">Transmembrane</keyword>
<sequence>MKKLLPLVIASIFGSASFSIYAADLTEVFEKAKENDPQLLKTFAERDAAMAQIDQARAAFLPQINFAASHRRSGHEKILREGYTTGAQISLQQSIYDRKNWIGLDKAELSAQYRNVLVAAEQQNTMLRTAQAYFDALKASDVLEFSRLEKVAVGRQLEQVKQRFDVGLSAITDVNDAKAQYDSVLAKEIQAENDVINKLEVLHEITGIQYKDLNKLDTARFSASKPNMSLPELVKRATEKNVSILAARIGKDLAKLDIENATSGHLPTLQLTSDYSQTRGKQSQSFLGIELGSTKSTRKELNATLQFVVPVYSGGAITAGVEVQKANHIAASQDLEKAYRQTIKNVRASYNNINSSIGVIRAFDQSVVSANSSLEATEAGFEVGTRTVVDVLNATQRLYDANRQLSEARYNYILSQLQLKQTIGELNEDDLKDISAGLIAVN</sequence>
<dbReference type="GO" id="GO:0015288">
    <property type="term" value="F:porin activity"/>
    <property type="evidence" value="ECO:0007669"/>
    <property type="project" value="TreeGrafter"/>
</dbReference>
<dbReference type="NCBIfam" id="TIGR01844">
    <property type="entry name" value="type_I_sec_TolC"/>
    <property type="match status" value="1"/>
</dbReference>
<protein>
    <submittedName>
        <fullName evidence="9">Outer membrane channel protein TolC</fullName>
    </submittedName>
</protein>
<evidence type="ECO:0000256" key="4">
    <source>
        <dbReference type="ARBA" id="ARBA00022452"/>
    </source>
</evidence>
<dbReference type="Gene3D" id="1.20.1600.10">
    <property type="entry name" value="Outer membrane efflux proteins (OEP)"/>
    <property type="match status" value="1"/>
</dbReference>
<reference evidence="9 10" key="1">
    <citation type="submission" date="2017-10" db="EMBL/GenBank/DDBJ databases">
        <title>Nyctiphanis sp. nov., isolated from the stomach of the euphausiid Nyctiphanes simplex (Hansen, 1911) in the Gulf of California.</title>
        <authorList>
            <person name="Gomez-Gil B."/>
            <person name="Aguilar-Mendez M."/>
            <person name="Lopez-Cortes A."/>
            <person name="Gomez-Gutierrez J."/>
            <person name="Roque A."/>
            <person name="Lang E."/>
            <person name="Gonzalez-Castillo A."/>
        </authorList>
    </citation>
    <scope>NUCLEOTIDE SEQUENCE [LARGE SCALE GENOMIC DNA]</scope>
    <source>
        <strain evidence="9 10">CAIM 600</strain>
    </source>
</reference>
<comment type="caution">
    <text evidence="9">The sequence shown here is derived from an EMBL/GenBank/DDBJ whole genome shotgun (WGS) entry which is preliminary data.</text>
</comment>
<evidence type="ECO:0000313" key="10">
    <source>
        <dbReference type="Proteomes" id="UP000290287"/>
    </source>
</evidence>
<keyword evidence="8" id="KW-0732">Signal</keyword>
<dbReference type="EMBL" id="PEIB01000047">
    <property type="protein sequence ID" value="RXJ70536.1"/>
    <property type="molecule type" value="Genomic_DNA"/>
</dbReference>
<dbReference type="InterPro" id="IPR003423">
    <property type="entry name" value="OMP_efflux"/>
</dbReference>
<dbReference type="NCBIfam" id="NF007002">
    <property type="entry name" value="PRK09465.1"/>
    <property type="match status" value="1"/>
</dbReference>
<evidence type="ECO:0000256" key="7">
    <source>
        <dbReference type="ARBA" id="ARBA00023237"/>
    </source>
</evidence>
<organism evidence="9 10">
    <name type="scientific">Veronia nyctiphanis</name>
    <dbReference type="NCBI Taxonomy" id="1278244"/>
    <lineage>
        <taxon>Bacteria</taxon>
        <taxon>Pseudomonadati</taxon>
        <taxon>Pseudomonadota</taxon>
        <taxon>Gammaproteobacteria</taxon>
        <taxon>Vibrionales</taxon>
        <taxon>Vibrionaceae</taxon>
        <taxon>Veronia</taxon>
    </lineage>
</organism>
<dbReference type="GO" id="GO:0009279">
    <property type="term" value="C:cell outer membrane"/>
    <property type="evidence" value="ECO:0007669"/>
    <property type="project" value="UniProtKB-SubCell"/>
</dbReference>
<evidence type="ECO:0000256" key="2">
    <source>
        <dbReference type="ARBA" id="ARBA00007613"/>
    </source>
</evidence>
<feature type="chain" id="PRO_5020859927" evidence="8">
    <location>
        <begin position="23"/>
        <end position="442"/>
    </location>
</feature>
<dbReference type="RefSeq" id="WP_129124188.1">
    <property type="nucleotide sequence ID" value="NZ_PEIB01000047.1"/>
</dbReference>